<evidence type="ECO:0000256" key="4">
    <source>
        <dbReference type="ARBA" id="ARBA00022679"/>
    </source>
</evidence>
<evidence type="ECO:0000256" key="5">
    <source>
        <dbReference type="ARBA" id="ARBA00022683"/>
    </source>
</evidence>
<dbReference type="InterPro" id="IPR013012">
    <property type="entry name" value="PTS_EIIB_3"/>
</dbReference>
<proteinExistence type="predicted"/>
<dbReference type="RefSeq" id="WP_223418699.1">
    <property type="nucleotide sequence ID" value="NZ_JAIPME010000002.1"/>
</dbReference>
<keyword evidence="1" id="KW-0813">Transport</keyword>
<dbReference type="CDD" id="cd05564">
    <property type="entry name" value="PTS_IIB_chitobiose_lichenan"/>
    <property type="match status" value="1"/>
</dbReference>
<dbReference type="InterPro" id="IPR051819">
    <property type="entry name" value="PTS_sugar-specific_EIIB"/>
</dbReference>
<dbReference type="EMBL" id="JAIPME010000002">
    <property type="protein sequence ID" value="MBZ2386547.1"/>
    <property type="molecule type" value="Genomic_DNA"/>
</dbReference>
<evidence type="ECO:0000256" key="7">
    <source>
        <dbReference type="PROSITE-ProRule" id="PRU00423"/>
    </source>
</evidence>
<dbReference type="Proteomes" id="UP000734271">
    <property type="component" value="Unassembled WGS sequence"/>
</dbReference>
<dbReference type="Gene3D" id="3.40.50.2300">
    <property type="match status" value="1"/>
</dbReference>
<keyword evidence="6" id="KW-0418">Kinase</keyword>
<evidence type="ECO:0000313" key="9">
    <source>
        <dbReference type="EMBL" id="MBZ2386547.1"/>
    </source>
</evidence>
<protein>
    <submittedName>
        <fullName evidence="9">PTS sugar transporter subunit IIB</fullName>
    </submittedName>
</protein>
<accession>A0ABS7SYC6</accession>
<dbReference type="PANTHER" id="PTHR34581:SF2">
    <property type="entry name" value="PTS SYSTEM N,N'-DIACETYLCHITOBIOSE-SPECIFIC EIIB COMPONENT"/>
    <property type="match status" value="1"/>
</dbReference>
<feature type="domain" description="PTS EIIB type-3" evidence="8">
    <location>
        <begin position="4"/>
        <end position="108"/>
    </location>
</feature>
<organism evidence="9 10">
    <name type="scientific">Anaerococcus murdochii</name>
    <dbReference type="NCBI Taxonomy" id="411577"/>
    <lineage>
        <taxon>Bacteria</taxon>
        <taxon>Bacillati</taxon>
        <taxon>Bacillota</taxon>
        <taxon>Tissierellia</taxon>
        <taxon>Tissierellales</taxon>
        <taxon>Peptoniphilaceae</taxon>
        <taxon>Anaerococcus</taxon>
    </lineage>
</organism>
<dbReference type="PROSITE" id="PS51100">
    <property type="entry name" value="PTS_EIIB_TYPE_3"/>
    <property type="match status" value="1"/>
</dbReference>
<reference evidence="9 10" key="1">
    <citation type="submission" date="2021-08" db="EMBL/GenBank/DDBJ databases">
        <title>FDA dAtabase for Regulatory Grade micrObial Sequences (FDA-ARGOS): Supporting development and validation of Infectious Disease Dx tests.</title>
        <authorList>
            <person name="Sproer C."/>
            <person name="Gronow S."/>
            <person name="Severitt S."/>
            <person name="Schroder I."/>
            <person name="Tallon L."/>
            <person name="Sadzewicz L."/>
            <person name="Zhao X."/>
            <person name="Boylan J."/>
            <person name="Ott S."/>
            <person name="Bowen H."/>
            <person name="Vavikolanu K."/>
            <person name="Hazen T."/>
            <person name="Aluvathingal J."/>
            <person name="Nadendla S."/>
            <person name="Lowell S."/>
            <person name="Myers T."/>
            <person name="Yan Y."/>
            <person name="Sichtig H."/>
        </authorList>
    </citation>
    <scope>NUCLEOTIDE SEQUENCE [LARGE SCALE GENOMIC DNA]</scope>
    <source>
        <strain evidence="9 10">FDAARGOS_1460</strain>
    </source>
</reference>
<name>A0ABS7SYC6_9FIRM</name>
<keyword evidence="10" id="KW-1185">Reference proteome</keyword>
<dbReference type="InterPro" id="IPR003501">
    <property type="entry name" value="PTS_EIIB_2/3"/>
</dbReference>
<dbReference type="SUPFAM" id="SSF52794">
    <property type="entry name" value="PTS system IIB component-like"/>
    <property type="match status" value="1"/>
</dbReference>
<keyword evidence="3 9" id="KW-0762">Sugar transport</keyword>
<evidence type="ECO:0000259" key="8">
    <source>
        <dbReference type="PROSITE" id="PS51100"/>
    </source>
</evidence>
<keyword evidence="4" id="KW-0808">Transferase</keyword>
<dbReference type="PANTHER" id="PTHR34581">
    <property type="entry name" value="PTS SYSTEM N,N'-DIACETYLCHITOBIOSE-SPECIFIC EIIB COMPONENT"/>
    <property type="match status" value="1"/>
</dbReference>
<evidence type="ECO:0000256" key="6">
    <source>
        <dbReference type="ARBA" id="ARBA00022777"/>
    </source>
</evidence>
<keyword evidence="5" id="KW-0598">Phosphotransferase system</keyword>
<comment type="caution">
    <text evidence="9">The sequence shown here is derived from an EMBL/GenBank/DDBJ whole genome shotgun (WGS) entry which is preliminary data.</text>
</comment>
<sequence length="108" mass="12008">MSEKLDIVLCCSAGMSTSLVVEKMQDAAKEKGIDAEIKAVPVSSVEELDNSHKIDILLLGPQVKFKLNELKEVYKDQNTLVDVINMMDYGMINGEKILTDALMAYKKQ</sequence>
<evidence type="ECO:0000313" key="10">
    <source>
        <dbReference type="Proteomes" id="UP000734271"/>
    </source>
</evidence>
<keyword evidence="2" id="KW-0597">Phosphoprotein</keyword>
<feature type="modified residue" description="Phosphocysteine; by EIIA" evidence="7">
    <location>
        <position position="11"/>
    </location>
</feature>
<evidence type="ECO:0000256" key="3">
    <source>
        <dbReference type="ARBA" id="ARBA00022597"/>
    </source>
</evidence>
<dbReference type="InterPro" id="IPR036095">
    <property type="entry name" value="PTS_EIIB-like_sf"/>
</dbReference>
<gene>
    <name evidence="9" type="ORF">K8P03_04455</name>
</gene>
<evidence type="ECO:0000256" key="1">
    <source>
        <dbReference type="ARBA" id="ARBA00022448"/>
    </source>
</evidence>
<evidence type="ECO:0000256" key="2">
    <source>
        <dbReference type="ARBA" id="ARBA00022553"/>
    </source>
</evidence>
<dbReference type="Pfam" id="PF02302">
    <property type="entry name" value="PTS_IIB"/>
    <property type="match status" value="1"/>
</dbReference>